<proteinExistence type="predicted"/>
<dbReference type="EMBL" id="JRFJ01000006">
    <property type="protein sequence ID" value="KHJ53416.1"/>
    <property type="molecule type" value="Genomic_DNA"/>
</dbReference>
<organism evidence="3 4">
    <name type="scientific">Aureimonas altamirensis</name>
    <dbReference type="NCBI Taxonomy" id="370622"/>
    <lineage>
        <taxon>Bacteria</taxon>
        <taxon>Pseudomonadati</taxon>
        <taxon>Pseudomonadota</taxon>
        <taxon>Alphaproteobacteria</taxon>
        <taxon>Hyphomicrobiales</taxon>
        <taxon>Aurantimonadaceae</taxon>
        <taxon>Aureimonas</taxon>
    </lineage>
</organism>
<gene>
    <name evidence="3" type="ORF">LA66_18660</name>
</gene>
<dbReference type="InterPro" id="IPR052382">
    <property type="entry name" value="ABHD10_acyl-thioesterase"/>
</dbReference>
<evidence type="ECO:0000259" key="2">
    <source>
        <dbReference type="Pfam" id="PF12146"/>
    </source>
</evidence>
<evidence type="ECO:0000313" key="3">
    <source>
        <dbReference type="EMBL" id="KHJ53416.1"/>
    </source>
</evidence>
<name>A0A0B1Q1V2_9HYPH</name>
<feature type="domain" description="Serine aminopeptidase S33" evidence="2">
    <location>
        <begin position="32"/>
        <end position="139"/>
    </location>
</feature>
<protein>
    <recommendedName>
        <fullName evidence="2">Serine aminopeptidase S33 domain-containing protein</fullName>
    </recommendedName>
</protein>
<dbReference type="RefSeq" id="WP_039195544.1">
    <property type="nucleotide sequence ID" value="NZ_JRFJ01000006.1"/>
</dbReference>
<comment type="caution">
    <text evidence="3">The sequence shown here is derived from an EMBL/GenBank/DDBJ whole genome shotgun (WGS) entry which is preliminary data.</text>
</comment>
<dbReference type="InterPro" id="IPR029058">
    <property type="entry name" value="AB_hydrolase_fold"/>
</dbReference>
<dbReference type="Proteomes" id="UP000030826">
    <property type="component" value="Unassembled WGS sequence"/>
</dbReference>
<dbReference type="Gene3D" id="3.40.50.1820">
    <property type="entry name" value="alpha/beta hydrolase"/>
    <property type="match status" value="1"/>
</dbReference>
<dbReference type="STRING" id="370622.LA66_18660"/>
<keyword evidence="1" id="KW-0378">Hydrolase</keyword>
<evidence type="ECO:0000313" key="4">
    <source>
        <dbReference type="Proteomes" id="UP000030826"/>
    </source>
</evidence>
<dbReference type="GO" id="GO:0016787">
    <property type="term" value="F:hydrolase activity"/>
    <property type="evidence" value="ECO:0007669"/>
    <property type="project" value="UniProtKB-KW"/>
</dbReference>
<dbReference type="Pfam" id="PF12146">
    <property type="entry name" value="Hydrolase_4"/>
    <property type="match status" value="1"/>
</dbReference>
<dbReference type="PANTHER" id="PTHR16138">
    <property type="entry name" value="MYCOPHENOLIC ACID ACYL-GLUCURONIDE ESTERASE, MITOCHONDRIAL"/>
    <property type="match status" value="1"/>
</dbReference>
<dbReference type="PANTHER" id="PTHR16138:SF7">
    <property type="entry name" value="PALMITOYL-PROTEIN THIOESTERASE ABHD10, MITOCHONDRIAL"/>
    <property type="match status" value="1"/>
</dbReference>
<accession>A0A0B1Q1V2</accession>
<reference evidence="3 4" key="1">
    <citation type="submission" date="2014-09" db="EMBL/GenBank/DDBJ databases">
        <title>Isolation and characterization of Aurantimonas altamirensis ON-56566 from clinical sample following a dog bite.</title>
        <authorList>
            <person name="Eshaghi A."/>
            <person name="Li A."/>
            <person name="Shahinas D."/>
            <person name="Bahn P."/>
            <person name="Kus J.V."/>
            <person name="Patel S.N."/>
        </authorList>
    </citation>
    <scope>NUCLEOTIDE SEQUENCE [LARGE SCALE GENOMIC DNA]</scope>
    <source>
        <strain evidence="3 4">ON-56566</strain>
    </source>
</reference>
<dbReference type="InterPro" id="IPR022742">
    <property type="entry name" value="Hydrolase_4"/>
</dbReference>
<evidence type="ECO:0000256" key="1">
    <source>
        <dbReference type="ARBA" id="ARBA00022801"/>
    </source>
</evidence>
<dbReference type="SUPFAM" id="SSF53474">
    <property type="entry name" value="alpha/beta-Hydrolases"/>
    <property type="match status" value="1"/>
</dbReference>
<dbReference type="OrthoDB" id="9813296at2"/>
<sequence>MQSQPNAEFFTPSGAEGKRLAWLGQAGLAPTVVFLGGYRSDMRGTKAERLSATCAKAGLGFLRFDYRGHGESSGTFADLTISDWLNDADDIVSAKTAGPLLLVGSSMGGWIALLLARRMRARMAGMLLLAPAPDFTKRLVEPSLTAAECRDLARQGYIERASAYAPEPTVYTKRLLDDGLSQCVLDGPVETGCPVHIIQGMRDPDVPYAHALELVSHLPGDGVTLTLVADGDHRLSREEDLRRMDAAVLDLAAGKARG</sequence>
<dbReference type="AlphaFoldDB" id="A0A0B1Q1V2"/>